<dbReference type="PANTHER" id="PTHR30589:SF0">
    <property type="entry name" value="PHOSPHATIDYLGLYCEROL--PROLIPOPROTEIN DIACYLGLYCERYL TRANSFERASE"/>
    <property type="match status" value="1"/>
</dbReference>
<comment type="caution">
    <text evidence="8">The sequence shown here is derived from an EMBL/GenBank/DDBJ whole genome shotgun (WGS) entry which is preliminary data.</text>
</comment>
<feature type="transmembrane region" description="Helical" evidence="7">
    <location>
        <begin position="297"/>
        <end position="316"/>
    </location>
</feature>
<proteinExistence type="inferred from homology"/>
<keyword evidence="5 7" id="KW-1133">Transmembrane helix</keyword>
<dbReference type="GO" id="GO:0008961">
    <property type="term" value="F:phosphatidylglycerol-prolipoprotein diacylglyceryl transferase activity"/>
    <property type="evidence" value="ECO:0007669"/>
    <property type="project" value="UniProtKB-EC"/>
</dbReference>
<evidence type="ECO:0000256" key="7">
    <source>
        <dbReference type="HAMAP-Rule" id="MF_01147"/>
    </source>
</evidence>
<gene>
    <name evidence="7" type="primary">lgt</name>
    <name evidence="8" type="ORF">QQ008_14570</name>
</gene>
<dbReference type="Proteomes" id="UP001172082">
    <property type="component" value="Unassembled WGS sequence"/>
</dbReference>
<feature type="transmembrane region" description="Helical" evidence="7">
    <location>
        <begin position="336"/>
        <end position="355"/>
    </location>
</feature>
<organism evidence="8 9">
    <name type="scientific">Splendidivirga corallicola</name>
    <dbReference type="NCBI Taxonomy" id="3051826"/>
    <lineage>
        <taxon>Bacteria</taxon>
        <taxon>Pseudomonadati</taxon>
        <taxon>Bacteroidota</taxon>
        <taxon>Cytophagia</taxon>
        <taxon>Cytophagales</taxon>
        <taxon>Splendidivirgaceae</taxon>
        <taxon>Splendidivirga</taxon>
    </lineage>
</organism>
<reference evidence="8" key="1">
    <citation type="submission" date="2023-06" db="EMBL/GenBank/DDBJ databases">
        <title>Genomic of Parafulvivirga corallium.</title>
        <authorList>
            <person name="Wang G."/>
        </authorList>
    </citation>
    <scope>NUCLEOTIDE SEQUENCE</scope>
    <source>
        <strain evidence="8">BMA10</strain>
    </source>
</reference>
<keyword evidence="9" id="KW-1185">Reference proteome</keyword>
<evidence type="ECO:0000256" key="6">
    <source>
        <dbReference type="ARBA" id="ARBA00023136"/>
    </source>
</evidence>
<comment type="subcellular location">
    <subcellularLocation>
        <location evidence="7">Cell membrane</location>
        <topology evidence="7">Multi-pass membrane protein</topology>
    </subcellularLocation>
</comment>
<accession>A0ABT8KPE7</accession>
<dbReference type="InterPro" id="IPR001640">
    <property type="entry name" value="Lgt"/>
</dbReference>
<feature type="transmembrane region" description="Helical" evidence="7">
    <location>
        <begin position="25"/>
        <end position="45"/>
    </location>
</feature>
<evidence type="ECO:0000313" key="8">
    <source>
        <dbReference type="EMBL" id="MDN5202609.1"/>
    </source>
</evidence>
<dbReference type="HAMAP" id="MF_01147">
    <property type="entry name" value="Lgt"/>
    <property type="match status" value="1"/>
</dbReference>
<feature type="transmembrane region" description="Helical" evidence="7">
    <location>
        <begin position="273"/>
        <end position="290"/>
    </location>
</feature>
<evidence type="ECO:0000256" key="5">
    <source>
        <dbReference type="ARBA" id="ARBA00022989"/>
    </source>
</evidence>
<protein>
    <recommendedName>
        <fullName evidence="7">Phosphatidylglycerol--prolipoprotein diacylglyceryl transferase</fullName>
        <ecNumber evidence="7">2.5.1.145</ecNumber>
    </recommendedName>
</protein>
<feature type="transmembrane region" description="Helical" evidence="7">
    <location>
        <begin position="122"/>
        <end position="143"/>
    </location>
</feature>
<comment type="similarity">
    <text evidence="1 7">Belongs to the Lgt family.</text>
</comment>
<dbReference type="RefSeq" id="WP_346752633.1">
    <property type="nucleotide sequence ID" value="NZ_JAUJEA010000005.1"/>
</dbReference>
<evidence type="ECO:0000256" key="1">
    <source>
        <dbReference type="ARBA" id="ARBA00007150"/>
    </source>
</evidence>
<dbReference type="EC" id="2.5.1.145" evidence="7"/>
<comment type="pathway">
    <text evidence="7">Protein modification; lipoprotein biosynthesis (diacylglyceryl transfer).</text>
</comment>
<dbReference type="EMBL" id="JAUJEA010000005">
    <property type="protein sequence ID" value="MDN5202609.1"/>
    <property type="molecule type" value="Genomic_DNA"/>
</dbReference>
<sequence>MLSLIDFIIWHPSPEVVSGWNIPRWYGVLFAAGFLISQQLLFYIFKKEGKPPKDVETLTVYIVIATIIGARLGHVLFYDPVQYFKNPLEILMIWHGGLASHGATIGILTAIYLYAKKKKDQSFLWVVDRIVIAVAITGCLIRFGNFMNSEILGKPTSSNFGVVFARELEESLLKHEAIDEVDIHKGETRVATDAGKVPISVDIKFRRTNYSEQEIKALVESDIKQILINESSRDEPKIFEKAGEPINYELKQRNGRYTANVQSLGIPRHAAQLYESIYCILLFIFLFLLWNKRKEKTPEGLIFGLFLVILFGLRFVDEFFKENQEAFEDDIPLNMGQWLSIPLVIIGIYVLTRTFNKKQVQGNQKS</sequence>
<evidence type="ECO:0000256" key="3">
    <source>
        <dbReference type="ARBA" id="ARBA00022679"/>
    </source>
</evidence>
<keyword evidence="2 7" id="KW-1003">Cell membrane</keyword>
<comment type="function">
    <text evidence="7">Catalyzes the transfer of the diacylglyceryl group from phosphatidylglycerol to the sulfhydryl group of the N-terminal cysteine of a prolipoprotein, the first step in the formation of mature lipoproteins.</text>
</comment>
<dbReference type="PROSITE" id="PS01311">
    <property type="entry name" value="LGT"/>
    <property type="match status" value="1"/>
</dbReference>
<dbReference type="PANTHER" id="PTHR30589">
    <property type="entry name" value="PROLIPOPROTEIN DIACYLGLYCERYL TRANSFERASE"/>
    <property type="match status" value="1"/>
</dbReference>
<evidence type="ECO:0000256" key="4">
    <source>
        <dbReference type="ARBA" id="ARBA00022692"/>
    </source>
</evidence>
<keyword evidence="4 7" id="KW-0812">Transmembrane</keyword>
<keyword evidence="6 7" id="KW-0472">Membrane</keyword>
<dbReference type="Pfam" id="PF01790">
    <property type="entry name" value="LGT"/>
    <property type="match status" value="1"/>
</dbReference>
<feature type="binding site" evidence="7">
    <location>
        <position position="142"/>
    </location>
    <ligand>
        <name>a 1,2-diacyl-sn-glycero-3-phospho-(1'-sn-glycerol)</name>
        <dbReference type="ChEBI" id="CHEBI:64716"/>
    </ligand>
</feature>
<evidence type="ECO:0000256" key="2">
    <source>
        <dbReference type="ARBA" id="ARBA00022475"/>
    </source>
</evidence>
<name>A0ABT8KPE7_9BACT</name>
<keyword evidence="3 7" id="KW-0808">Transferase</keyword>
<evidence type="ECO:0000313" key="9">
    <source>
        <dbReference type="Proteomes" id="UP001172082"/>
    </source>
</evidence>
<feature type="transmembrane region" description="Helical" evidence="7">
    <location>
        <begin position="90"/>
        <end position="115"/>
    </location>
</feature>
<feature type="transmembrane region" description="Helical" evidence="7">
    <location>
        <begin position="57"/>
        <end position="78"/>
    </location>
</feature>
<comment type="catalytic activity">
    <reaction evidence="7">
        <text>L-cysteinyl-[prolipoprotein] + a 1,2-diacyl-sn-glycero-3-phospho-(1'-sn-glycerol) = an S-1,2-diacyl-sn-glyceryl-L-cysteinyl-[prolipoprotein] + sn-glycerol 1-phosphate + H(+)</text>
        <dbReference type="Rhea" id="RHEA:56712"/>
        <dbReference type="Rhea" id="RHEA-COMP:14679"/>
        <dbReference type="Rhea" id="RHEA-COMP:14680"/>
        <dbReference type="ChEBI" id="CHEBI:15378"/>
        <dbReference type="ChEBI" id="CHEBI:29950"/>
        <dbReference type="ChEBI" id="CHEBI:57685"/>
        <dbReference type="ChEBI" id="CHEBI:64716"/>
        <dbReference type="ChEBI" id="CHEBI:140658"/>
        <dbReference type="EC" id="2.5.1.145"/>
    </reaction>
</comment>